<dbReference type="InParanoid" id="A0A167QJ31"/>
<dbReference type="Proteomes" id="UP000077315">
    <property type="component" value="Unassembled WGS sequence"/>
</dbReference>
<proteinExistence type="predicted"/>
<accession>A0A167QJ31</accession>
<dbReference type="RefSeq" id="XP_018297817.1">
    <property type="nucleotide sequence ID" value="XM_018434699.1"/>
</dbReference>
<name>A0A167QJ31_PHYB8</name>
<keyword evidence="2" id="KW-1185">Reference proteome</keyword>
<dbReference type="EMBL" id="KV440972">
    <property type="protein sequence ID" value="OAD79777.1"/>
    <property type="molecule type" value="Genomic_DNA"/>
</dbReference>
<evidence type="ECO:0000313" key="2">
    <source>
        <dbReference type="Proteomes" id="UP000077315"/>
    </source>
</evidence>
<evidence type="ECO:0000313" key="1">
    <source>
        <dbReference type="EMBL" id="OAD79777.1"/>
    </source>
</evidence>
<gene>
    <name evidence="1" type="ORF">PHYBLDRAFT_162838</name>
</gene>
<protein>
    <submittedName>
        <fullName evidence="1">Uncharacterized protein</fullName>
    </submittedName>
</protein>
<reference evidence="2" key="1">
    <citation type="submission" date="2015-06" db="EMBL/GenBank/DDBJ databases">
        <title>Expansion of signal transduction pathways in fungi by whole-genome duplication.</title>
        <authorList>
            <consortium name="DOE Joint Genome Institute"/>
            <person name="Corrochano L.M."/>
            <person name="Kuo A."/>
            <person name="Marcet-Houben M."/>
            <person name="Polaino S."/>
            <person name="Salamov A."/>
            <person name="Villalobos J.M."/>
            <person name="Alvarez M.I."/>
            <person name="Avalos J."/>
            <person name="Benito E.P."/>
            <person name="Benoit I."/>
            <person name="Burger G."/>
            <person name="Camino L.P."/>
            <person name="Canovas D."/>
            <person name="Cerda-Olmedo E."/>
            <person name="Cheng J.-F."/>
            <person name="Dominguez A."/>
            <person name="Elias M."/>
            <person name="Eslava A.P."/>
            <person name="Glaser F."/>
            <person name="Grimwood J."/>
            <person name="Gutierrez G."/>
            <person name="Heitman J."/>
            <person name="Henrissat B."/>
            <person name="Iturriaga E.A."/>
            <person name="Lang B.F."/>
            <person name="Lavin J.L."/>
            <person name="Lee S."/>
            <person name="Li W."/>
            <person name="Lindquist E."/>
            <person name="Lopez-Garcia S."/>
            <person name="Luque E.M."/>
            <person name="Marcos A.T."/>
            <person name="Martin J."/>
            <person name="McCluskey K."/>
            <person name="Medina H.R."/>
            <person name="Miralles-Duran A."/>
            <person name="Miyazaki A."/>
            <person name="Munoz-Torres E."/>
            <person name="Oguiza J.A."/>
            <person name="Ohm R."/>
            <person name="Olmedo M."/>
            <person name="Orejas M."/>
            <person name="Ortiz-Castellanos L."/>
            <person name="Pisabarro A.G."/>
            <person name="Rodriguez-Romero J."/>
            <person name="Ruiz-Herrera J."/>
            <person name="Ruiz-Vazquez R."/>
            <person name="Sanz C."/>
            <person name="Schackwitz W."/>
            <person name="Schmutz J."/>
            <person name="Shahriari M."/>
            <person name="Shelest E."/>
            <person name="Silva-Franco F."/>
            <person name="Soanes D."/>
            <person name="Syed K."/>
            <person name="Tagua V.G."/>
            <person name="Talbot N.J."/>
            <person name="Thon M."/>
            <person name="De vries R.P."/>
            <person name="Wiebenga A."/>
            <person name="Yadav J.S."/>
            <person name="Braun E.L."/>
            <person name="Baker S."/>
            <person name="Garre V."/>
            <person name="Horwitz B."/>
            <person name="Torres-Martinez S."/>
            <person name="Idnurm A."/>
            <person name="Herrera-Estrella A."/>
            <person name="Gabaldon T."/>
            <person name="Grigoriev I.V."/>
        </authorList>
    </citation>
    <scope>NUCLEOTIDE SEQUENCE [LARGE SCALE GENOMIC DNA]</scope>
    <source>
        <strain evidence="2">NRRL 1555(-)</strain>
    </source>
</reference>
<dbReference type="OrthoDB" id="2282999at2759"/>
<dbReference type="AlphaFoldDB" id="A0A167QJ31"/>
<dbReference type="GeneID" id="28995605"/>
<organism evidence="1 2">
    <name type="scientific">Phycomyces blakesleeanus (strain ATCC 8743b / DSM 1359 / FGSC 10004 / NBRC 33097 / NRRL 1555)</name>
    <dbReference type="NCBI Taxonomy" id="763407"/>
    <lineage>
        <taxon>Eukaryota</taxon>
        <taxon>Fungi</taxon>
        <taxon>Fungi incertae sedis</taxon>
        <taxon>Mucoromycota</taxon>
        <taxon>Mucoromycotina</taxon>
        <taxon>Mucoromycetes</taxon>
        <taxon>Mucorales</taxon>
        <taxon>Phycomycetaceae</taxon>
        <taxon>Phycomyces</taxon>
    </lineage>
</organism>
<sequence length="118" mass="13846">MIMFYNILRIVWISYLSKLNMWGTMVDLKSNVFQIKIPTRHRLLFSKPDISTYISEYLVNECMSNDLLLNFDPKYGLVIEAWALTCNKYHESIKGLEIGQLLHKHGFNACLIDEILFV</sequence>
<dbReference type="VEuPathDB" id="FungiDB:PHYBLDRAFT_162838"/>